<evidence type="ECO:0000313" key="12">
    <source>
        <dbReference type="Proteomes" id="UP001107558"/>
    </source>
</evidence>
<keyword evidence="7 10" id="KW-0472">Membrane</keyword>
<dbReference type="OrthoDB" id="6604226at2759"/>
<dbReference type="AlphaFoldDB" id="A0A9J6CD59"/>
<keyword evidence="12" id="KW-1185">Reference proteome</keyword>
<accession>A0A9J6CD59</accession>
<feature type="transmembrane region" description="Helical" evidence="10">
    <location>
        <begin position="43"/>
        <end position="60"/>
    </location>
</feature>
<dbReference type="GO" id="GO:0007165">
    <property type="term" value="P:signal transduction"/>
    <property type="evidence" value="ECO:0007669"/>
    <property type="project" value="UniProtKB-KW"/>
</dbReference>
<dbReference type="PANTHER" id="PTHR21137:SF35">
    <property type="entry name" value="ODORANT RECEPTOR 19A-RELATED"/>
    <property type="match status" value="1"/>
</dbReference>
<keyword evidence="5 10" id="KW-0552">Olfaction</keyword>
<dbReference type="InterPro" id="IPR004117">
    <property type="entry name" value="7tm6_olfct_rcpt"/>
</dbReference>
<dbReference type="Proteomes" id="UP001107558">
    <property type="component" value="Chromosome 1"/>
</dbReference>
<keyword evidence="6 10" id="KW-1133">Transmembrane helix</keyword>
<evidence type="ECO:0000256" key="7">
    <source>
        <dbReference type="ARBA" id="ARBA00023136"/>
    </source>
</evidence>
<protein>
    <recommendedName>
        <fullName evidence="10">Odorant receptor</fullName>
    </recommendedName>
</protein>
<keyword evidence="3 10" id="KW-0716">Sensory transduction</keyword>
<feature type="transmembrane region" description="Helical" evidence="10">
    <location>
        <begin position="262"/>
        <end position="287"/>
    </location>
</feature>
<gene>
    <name evidence="11" type="ORF">PVAND_009439</name>
</gene>
<dbReference type="PANTHER" id="PTHR21137">
    <property type="entry name" value="ODORANT RECEPTOR"/>
    <property type="match status" value="1"/>
</dbReference>
<dbReference type="GO" id="GO:0004984">
    <property type="term" value="F:olfactory receptor activity"/>
    <property type="evidence" value="ECO:0007669"/>
    <property type="project" value="InterPro"/>
</dbReference>
<evidence type="ECO:0000256" key="9">
    <source>
        <dbReference type="ARBA" id="ARBA00023224"/>
    </source>
</evidence>
<keyword evidence="4 10" id="KW-0812">Transmembrane</keyword>
<dbReference type="EMBL" id="JADBJN010000001">
    <property type="protein sequence ID" value="KAG5679903.1"/>
    <property type="molecule type" value="Genomic_DNA"/>
</dbReference>
<feature type="transmembrane region" description="Helical" evidence="10">
    <location>
        <begin position="80"/>
        <end position="98"/>
    </location>
</feature>
<keyword evidence="8 10" id="KW-0675">Receptor</keyword>
<name>A0A9J6CD59_POLVA</name>
<reference evidence="11" key="1">
    <citation type="submission" date="2021-03" db="EMBL/GenBank/DDBJ databases">
        <title>Chromosome level genome of the anhydrobiotic midge Polypedilum vanderplanki.</title>
        <authorList>
            <person name="Yoshida Y."/>
            <person name="Kikawada T."/>
            <person name="Gusev O."/>
        </authorList>
    </citation>
    <scope>NUCLEOTIDE SEQUENCE</scope>
    <source>
        <strain evidence="11">NIAS01</strain>
        <tissue evidence="11">Whole body or cell culture</tissue>
    </source>
</reference>
<evidence type="ECO:0000313" key="11">
    <source>
        <dbReference type="EMBL" id="KAG5679903.1"/>
    </source>
</evidence>
<keyword evidence="2" id="KW-1003">Cell membrane</keyword>
<evidence type="ECO:0000256" key="1">
    <source>
        <dbReference type="ARBA" id="ARBA00004651"/>
    </source>
</evidence>
<evidence type="ECO:0000256" key="3">
    <source>
        <dbReference type="ARBA" id="ARBA00022606"/>
    </source>
</evidence>
<organism evidence="11 12">
    <name type="scientific">Polypedilum vanderplanki</name>
    <name type="common">Sleeping chironomid midge</name>
    <dbReference type="NCBI Taxonomy" id="319348"/>
    <lineage>
        <taxon>Eukaryota</taxon>
        <taxon>Metazoa</taxon>
        <taxon>Ecdysozoa</taxon>
        <taxon>Arthropoda</taxon>
        <taxon>Hexapoda</taxon>
        <taxon>Insecta</taxon>
        <taxon>Pterygota</taxon>
        <taxon>Neoptera</taxon>
        <taxon>Endopterygota</taxon>
        <taxon>Diptera</taxon>
        <taxon>Nematocera</taxon>
        <taxon>Chironomoidea</taxon>
        <taxon>Chironomidae</taxon>
        <taxon>Chironominae</taxon>
        <taxon>Polypedilum</taxon>
        <taxon>Polypedilum</taxon>
    </lineage>
</organism>
<evidence type="ECO:0000256" key="10">
    <source>
        <dbReference type="RuleBase" id="RU351113"/>
    </source>
</evidence>
<feature type="transmembrane region" description="Helical" evidence="10">
    <location>
        <begin position="181"/>
        <end position="214"/>
    </location>
</feature>
<keyword evidence="9 10" id="KW-0807">Transducer</keyword>
<dbReference type="GO" id="GO:0005886">
    <property type="term" value="C:plasma membrane"/>
    <property type="evidence" value="ECO:0007669"/>
    <property type="project" value="UniProtKB-SubCell"/>
</dbReference>
<comment type="subcellular location">
    <subcellularLocation>
        <location evidence="1 10">Cell membrane</location>
        <topology evidence="1 10">Multi-pass membrane protein</topology>
    </subcellularLocation>
</comment>
<comment type="caution">
    <text evidence="11">The sequence shown here is derived from an EMBL/GenBank/DDBJ whole genome shotgun (WGS) entry which is preliminary data.</text>
</comment>
<feature type="transmembrane region" description="Helical" evidence="10">
    <location>
        <begin position="293"/>
        <end position="313"/>
    </location>
</feature>
<evidence type="ECO:0000256" key="8">
    <source>
        <dbReference type="ARBA" id="ARBA00023170"/>
    </source>
</evidence>
<sequence>MEKSGDLKFDDFYKPTSNFFKVVGIDFDNEKPKSIKAKIKRNLITIYGYYGVFCLIMFSTNRAIQLPMIIVQGFEEIIKAMFSIIPLPVSAYQAIFFMTNKKEINKIVDMLKELFPKTQKDQEKYQIKIYHKSLVKFVKFYIAITSVLMFVFSLSTISKMIEDGIKVNEDTWLPEFLDRRNPYVFAVFSSCLFWITLGCVIPQIASNLIIGLFVSNLKIQFEILKVDIKAALNDPNLTLKEFKVLIVQHNKLIDISNRLRKLFSMILLLEFIQSSLVISCTTAQLLFMKGVDFIAFIVNFLFSFIHYYFPYYYGQLLYDSSQIVLHAIEESNWYNIKNNEVKKALILMTQSSRNAKYLTGSEFVIIYRPTYRKVLMTSYSFISLLLQLYEK</sequence>
<comment type="caution">
    <text evidence="10">Lacks conserved residue(s) required for the propagation of feature annotation.</text>
</comment>
<proteinExistence type="inferred from homology"/>
<feature type="transmembrane region" description="Helical" evidence="10">
    <location>
        <begin position="140"/>
        <end position="161"/>
    </location>
</feature>
<evidence type="ECO:0000256" key="2">
    <source>
        <dbReference type="ARBA" id="ARBA00022475"/>
    </source>
</evidence>
<dbReference type="Pfam" id="PF02949">
    <property type="entry name" value="7tm_6"/>
    <property type="match status" value="1"/>
</dbReference>
<evidence type="ECO:0000256" key="5">
    <source>
        <dbReference type="ARBA" id="ARBA00022725"/>
    </source>
</evidence>
<evidence type="ECO:0000256" key="6">
    <source>
        <dbReference type="ARBA" id="ARBA00022989"/>
    </source>
</evidence>
<comment type="similarity">
    <text evidence="10">Belongs to the insect chemoreceptor superfamily. Heteromeric odorant receptor channel (TC 1.A.69) family.</text>
</comment>
<dbReference type="GO" id="GO:0005549">
    <property type="term" value="F:odorant binding"/>
    <property type="evidence" value="ECO:0007669"/>
    <property type="project" value="InterPro"/>
</dbReference>
<evidence type="ECO:0000256" key="4">
    <source>
        <dbReference type="ARBA" id="ARBA00022692"/>
    </source>
</evidence>